<feature type="transmembrane region" description="Helical" evidence="8">
    <location>
        <begin position="313"/>
        <end position="333"/>
    </location>
</feature>
<feature type="transmembrane region" description="Helical" evidence="8">
    <location>
        <begin position="339"/>
        <end position="358"/>
    </location>
</feature>
<dbReference type="PRINTS" id="PR01437">
    <property type="entry name" value="NUOXDRDTASE4"/>
</dbReference>
<feature type="transmembrane region" description="Helical" evidence="8">
    <location>
        <begin position="414"/>
        <end position="434"/>
    </location>
</feature>
<feature type="transmembrane region" description="Helical" evidence="8">
    <location>
        <begin position="6"/>
        <end position="25"/>
    </location>
</feature>
<dbReference type="InterPro" id="IPR050586">
    <property type="entry name" value="CPA3_Na-H_Antiporter_D"/>
</dbReference>
<proteinExistence type="inferred from homology"/>
<dbReference type="InterPro" id="IPR003918">
    <property type="entry name" value="NADH_UbQ_OxRdtase"/>
</dbReference>
<evidence type="ECO:0000256" key="3">
    <source>
        <dbReference type="ARBA" id="ARBA00022475"/>
    </source>
</evidence>
<evidence type="ECO:0000259" key="9">
    <source>
        <dbReference type="Pfam" id="PF00361"/>
    </source>
</evidence>
<sequence>MDLTPHLPALQVVVPMLAAPLIVLLKPRGLAWAGATAVAMLSFCIAIAMTIDVLQGKVFTYQMGGWAAPYGIELSVDAFSAVLLLVVSGAGALGMLAAHASVDQQIELERQPLFYSAWLLAMAGLIGIVVSADAFNIFVFMEISSLASYVLIAGGPDRRALPSVFKYLIMGTIGATFYLIGVGLVYMMTGTLNLADMEVRIQEVTELNPLLVAAGFITIGLALKAAVFPLHVWLPNAYTHAPHMVTMFLAACGTKVAIYVLIRFDFLVFQSALPGHSTQFASFLMPLAILGIVVASAVAVFEGHLKRLLGTSSVAQIGYIVLGASFLSAAGLSASVTHIFNHALAKGGLFLAVACLACHYRDLRLSQLAGAAKTMPWTAAALVICGLSLIGVPGTAGFISKWLLINAAMAQDNYSVLLVAVILLSSLMAVAYVWRIVETLYFGSTDNVAADGATDIIREAPLPLLLVTWLVALANIGFGFFPQLPISLSSGAASVLLGQLP</sequence>
<keyword evidence="5 8" id="KW-1133">Transmembrane helix</keyword>
<dbReference type="Proteomes" id="UP001143362">
    <property type="component" value="Unassembled WGS sequence"/>
</dbReference>
<evidence type="ECO:0000256" key="2">
    <source>
        <dbReference type="ARBA" id="ARBA00005346"/>
    </source>
</evidence>
<feature type="transmembrane region" description="Helical" evidence="8">
    <location>
        <begin position="167"/>
        <end position="189"/>
    </location>
</feature>
<dbReference type="PANTHER" id="PTHR42703:SF1">
    <property type="entry name" value="NA(+)_H(+) ANTIPORTER SUBUNIT D1"/>
    <property type="match status" value="1"/>
</dbReference>
<feature type="transmembrane region" description="Helical" evidence="8">
    <location>
        <begin position="32"/>
        <end position="51"/>
    </location>
</feature>
<dbReference type="RefSeq" id="WP_279244608.1">
    <property type="nucleotide sequence ID" value="NZ_SHNN01000001.1"/>
</dbReference>
<gene>
    <name evidence="10" type="ORF">EYC98_07055</name>
</gene>
<evidence type="ECO:0000256" key="6">
    <source>
        <dbReference type="ARBA" id="ARBA00023136"/>
    </source>
</evidence>
<keyword evidence="6 8" id="KW-0472">Membrane</keyword>
<keyword evidence="11" id="KW-1185">Reference proteome</keyword>
<feature type="transmembrane region" description="Helical" evidence="8">
    <location>
        <begin position="209"/>
        <end position="232"/>
    </location>
</feature>
<organism evidence="10 11">
    <name type="scientific">Candidatus Litorirhabdus singularis</name>
    <dbReference type="NCBI Taxonomy" id="2518993"/>
    <lineage>
        <taxon>Bacteria</taxon>
        <taxon>Pseudomonadati</taxon>
        <taxon>Pseudomonadota</taxon>
        <taxon>Gammaproteobacteria</taxon>
        <taxon>Cellvibrionales</taxon>
        <taxon>Halieaceae</taxon>
        <taxon>Candidatus Litorirhabdus</taxon>
    </lineage>
</organism>
<accession>A0ABT3TE93</accession>
<dbReference type="EMBL" id="SHNN01000001">
    <property type="protein sequence ID" value="MCX2980633.1"/>
    <property type="molecule type" value="Genomic_DNA"/>
</dbReference>
<comment type="caution">
    <text evidence="10">The sequence shown here is derived from an EMBL/GenBank/DDBJ whole genome shotgun (WGS) entry which is preliminary data.</text>
</comment>
<comment type="subcellular location">
    <subcellularLocation>
        <location evidence="1">Cell membrane</location>
        <topology evidence="1">Multi-pass membrane protein</topology>
    </subcellularLocation>
    <subcellularLocation>
        <location evidence="7">Membrane</location>
        <topology evidence="7">Multi-pass membrane protein</topology>
    </subcellularLocation>
</comment>
<feature type="transmembrane region" description="Helical" evidence="8">
    <location>
        <begin position="244"/>
        <end position="262"/>
    </location>
</feature>
<feature type="transmembrane region" description="Helical" evidence="8">
    <location>
        <begin position="78"/>
        <end position="100"/>
    </location>
</feature>
<protein>
    <submittedName>
        <fullName evidence="10">Monovalent cation/H+ antiporter subunit D family protein</fullName>
    </submittedName>
</protein>
<keyword evidence="3" id="KW-1003">Cell membrane</keyword>
<feature type="domain" description="NADH:quinone oxidoreductase/Mrp antiporter transmembrane" evidence="9">
    <location>
        <begin position="132"/>
        <end position="422"/>
    </location>
</feature>
<dbReference type="InterPro" id="IPR001750">
    <property type="entry name" value="ND/Mrp_TM"/>
</dbReference>
<feature type="transmembrane region" description="Helical" evidence="8">
    <location>
        <begin position="379"/>
        <end position="402"/>
    </location>
</feature>
<feature type="transmembrane region" description="Helical" evidence="8">
    <location>
        <begin position="112"/>
        <end position="131"/>
    </location>
</feature>
<feature type="transmembrane region" description="Helical" evidence="8">
    <location>
        <begin position="282"/>
        <end position="301"/>
    </location>
</feature>
<evidence type="ECO:0000256" key="5">
    <source>
        <dbReference type="ARBA" id="ARBA00022989"/>
    </source>
</evidence>
<feature type="transmembrane region" description="Helical" evidence="8">
    <location>
        <begin position="462"/>
        <end position="481"/>
    </location>
</feature>
<evidence type="ECO:0000256" key="1">
    <source>
        <dbReference type="ARBA" id="ARBA00004651"/>
    </source>
</evidence>
<evidence type="ECO:0000313" key="10">
    <source>
        <dbReference type="EMBL" id="MCX2980633.1"/>
    </source>
</evidence>
<evidence type="ECO:0000256" key="8">
    <source>
        <dbReference type="SAM" id="Phobius"/>
    </source>
</evidence>
<name>A0ABT3TE93_9GAMM</name>
<evidence type="ECO:0000313" key="11">
    <source>
        <dbReference type="Proteomes" id="UP001143362"/>
    </source>
</evidence>
<dbReference type="Pfam" id="PF00361">
    <property type="entry name" value="Proton_antipo_M"/>
    <property type="match status" value="1"/>
</dbReference>
<dbReference type="PANTHER" id="PTHR42703">
    <property type="entry name" value="NADH DEHYDROGENASE"/>
    <property type="match status" value="1"/>
</dbReference>
<reference evidence="10" key="1">
    <citation type="submission" date="2019-02" db="EMBL/GenBank/DDBJ databases">
        <authorList>
            <person name="Li S.-H."/>
        </authorList>
    </citation>
    <scope>NUCLEOTIDE SEQUENCE</scope>
    <source>
        <strain evidence="10">IMCC14734</strain>
    </source>
</reference>
<keyword evidence="4 7" id="KW-0812">Transmembrane</keyword>
<comment type="similarity">
    <text evidence="2">Belongs to the CPA3 antiporters (TC 2.A.63) subunit D family.</text>
</comment>
<evidence type="ECO:0000256" key="7">
    <source>
        <dbReference type="RuleBase" id="RU000320"/>
    </source>
</evidence>
<evidence type="ECO:0000256" key="4">
    <source>
        <dbReference type="ARBA" id="ARBA00022692"/>
    </source>
</evidence>
<feature type="transmembrane region" description="Helical" evidence="8">
    <location>
        <begin position="137"/>
        <end position="155"/>
    </location>
</feature>